<gene>
    <name evidence="1" type="ORF">RO3G_02552</name>
</gene>
<dbReference type="eggNOG" id="ENOG502TASI">
    <property type="taxonomic scope" value="Eukaryota"/>
</dbReference>
<name>I1BNR8_RHIO9</name>
<accession>I1BNR8</accession>
<dbReference type="EMBL" id="CH476733">
    <property type="protein sequence ID" value="EIE77848.1"/>
    <property type="molecule type" value="Genomic_DNA"/>
</dbReference>
<dbReference type="InParanoid" id="I1BNR8"/>
<protein>
    <submittedName>
        <fullName evidence="1">Uncharacterized protein</fullName>
    </submittedName>
</protein>
<dbReference type="VEuPathDB" id="FungiDB:RO3G_02552"/>
<dbReference type="Proteomes" id="UP000009138">
    <property type="component" value="Unassembled WGS sequence"/>
</dbReference>
<dbReference type="RefSeq" id="XP_067513244.1">
    <property type="nucleotide sequence ID" value="XM_067657143.1"/>
</dbReference>
<proteinExistence type="predicted"/>
<dbReference type="GeneID" id="93609524"/>
<evidence type="ECO:0000313" key="1">
    <source>
        <dbReference type="EMBL" id="EIE77848.1"/>
    </source>
</evidence>
<organism evidence="1 2">
    <name type="scientific">Rhizopus delemar (strain RA 99-880 / ATCC MYA-4621 / FGSC 9543 / NRRL 43880)</name>
    <name type="common">Mucormycosis agent</name>
    <name type="synonym">Rhizopus arrhizus var. delemar</name>
    <dbReference type="NCBI Taxonomy" id="246409"/>
    <lineage>
        <taxon>Eukaryota</taxon>
        <taxon>Fungi</taxon>
        <taxon>Fungi incertae sedis</taxon>
        <taxon>Mucoromycota</taxon>
        <taxon>Mucoromycotina</taxon>
        <taxon>Mucoromycetes</taxon>
        <taxon>Mucorales</taxon>
        <taxon>Mucorineae</taxon>
        <taxon>Rhizopodaceae</taxon>
        <taxon>Rhizopus</taxon>
    </lineage>
</organism>
<sequence>MKDSQRKLFTEEQWTELNNLWSKRKEWIPIEKGIQKELKCIEQLAVDNVQAVYVKYLEYQMRYALNENETYFEVYGAMKVLREIAGTEGQISRVCLMDRGLYVANHIGSLRLPSSEVDLRKVRSLLERLFTIKQNISSQRGHFDAFEYE</sequence>
<dbReference type="OrthoDB" id="2287945at2759"/>
<keyword evidence="2" id="KW-1185">Reference proteome</keyword>
<evidence type="ECO:0000313" key="2">
    <source>
        <dbReference type="Proteomes" id="UP000009138"/>
    </source>
</evidence>
<dbReference type="AlphaFoldDB" id="I1BNR8"/>
<reference evidence="1 2" key="1">
    <citation type="journal article" date="2009" name="PLoS Genet.">
        <title>Genomic analysis of the basal lineage fungus Rhizopus oryzae reveals a whole-genome duplication.</title>
        <authorList>
            <person name="Ma L.-J."/>
            <person name="Ibrahim A.S."/>
            <person name="Skory C."/>
            <person name="Grabherr M.G."/>
            <person name="Burger G."/>
            <person name="Butler M."/>
            <person name="Elias M."/>
            <person name="Idnurm A."/>
            <person name="Lang B.F."/>
            <person name="Sone T."/>
            <person name="Abe A."/>
            <person name="Calvo S.E."/>
            <person name="Corrochano L.M."/>
            <person name="Engels R."/>
            <person name="Fu J."/>
            <person name="Hansberg W."/>
            <person name="Kim J.-M."/>
            <person name="Kodira C.D."/>
            <person name="Koehrsen M.J."/>
            <person name="Liu B."/>
            <person name="Miranda-Saavedra D."/>
            <person name="O'Leary S."/>
            <person name="Ortiz-Castellanos L."/>
            <person name="Poulter R."/>
            <person name="Rodriguez-Romero J."/>
            <person name="Ruiz-Herrera J."/>
            <person name="Shen Y.-Q."/>
            <person name="Zeng Q."/>
            <person name="Galagan J."/>
            <person name="Birren B.W."/>
            <person name="Cuomo C.A."/>
            <person name="Wickes B.L."/>
        </authorList>
    </citation>
    <scope>NUCLEOTIDE SEQUENCE [LARGE SCALE GENOMIC DNA]</scope>
    <source>
        <strain evidence="2">RA 99-880 / ATCC MYA-4621 / FGSC 9543 / NRRL 43880</strain>
    </source>
</reference>